<feature type="domain" description="F-box" evidence="1">
    <location>
        <begin position="14"/>
        <end position="52"/>
    </location>
</feature>
<sequence>MTVSTSNMSFQTTLSTFQNLPGELLNQITDNLDFEAALQLSQTNRYFYSIIELSNKPASADTLAKFEDRNTELDGPRLANHFACRMCYCIKPSTTKAWKWTVEFGEDG</sequence>
<accession>A0A9P8FP80</accession>
<dbReference type="InterPro" id="IPR036047">
    <property type="entry name" value="F-box-like_dom_sf"/>
</dbReference>
<comment type="caution">
    <text evidence="2">The sequence shown here is derived from an EMBL/GenBank/DDBJ whole genome shotgun (WGS) entry which is preliminary data.</text>
</comment>
<reference evidence="2" key="1">
    <citation type="journal article" date="2021" name="J Fungi (Basel)">
        <title>Virulence traits and population genomics of the black yeast Aureobasidium melanogenum.</title>
        <authorList>
            <person name="Cernosa A."/>
            <person name="Sun X."/>
            <person name="Gostincar C."/>
            <person name="Fang C."/>
            <person name="Gunde-Cimerman N."/>
            <person name="Song Z."/>
        </authorList>
    </citation>
    <scope>NUCLEOTIDE SEQUENCE</scope>
    <source>
        <strain evidence="2">EXF-9298</strain>
    </source>
</reference>
<evidence type="ECO:0000313" key="3">
    <source>
        <dbReference type="Proteomes" id="UP000729357"/>
    </source>
</evidence>
<gene>
    <name evidence="2" type="ORF">KCU98_g10124</name>
</gene>
<keyword evidence="3" id="KW-1185">Reference proteome</keyword>
<proteinExistence type="predicted"/>
<dbReference type="Pfam" id="PF00646">
    <property type="entry name" value="F-box"/>
    <property type="match status" value="1"/>
</dbReference>
<protein>
    <recommendedName>
        <fullName evidence="1">F-box domain-containing protein</fullName>
    </recommendedName>
</protein>
<reference evidence="2" key="2">
    <citation type="submission" date="2021-08" db="EMBL/GenBank/DDBJ databases">
        <authorList>
            <person name="Gostincar C."/>
            <person name="Sun X."/>
            <person name="Song Z."/>
            <person name="Gunde-Cimerman N."/>
        </authorList>
    </citation>
    <scope>NUCLEOTIDE SEQUENCE</scope>
    <source>
        <strain evidence="2">EXF-9298</strain>
    </source>
</reference>
<evidence type="ECO:0000313" key="2">
    <source>
        <dbReference type="EMBL" id="KAG9977346.1"/>
    </source>
</evidence>
<feature type="non-terminal residue" evidence="2">
    <location>
        <position position="108"/>
    </location>
</feature>
<organism evidence="2 3">
    <name type="scientific">Aureobasidium melanogenum</name>
    <name type="common">Aureobasidium pullulans var. melanogenum</name>
    <dbReference type="NCBI Taxonomy" id="46634"/>
    <lineage>
        <taxon>Eukaryota</taxon>
        <taxon>Fungi</taxon>
        <taxon>Dikarya</taxon>
        <taxon>Ascomycota</taxon>
        <taxon>Pezizomycotina</taxon>
        <taxon>Dothideomycetes</taxon>
        <taxon>Dothideomycetidae</taxon>
        <taxon>Dothideales</taxon>
        <taxon>Saccotheciaceae</taxon>
        <taxon>Aureobasidium</taxon>
    </lineage>
</organism>
<evidence type="ECO:0000259" key="1">
    <source>
        <dbReference type="PROSITE" id="PS50181"/>
    </source>
</evidence>
<dbReference type="InterPro" id="IPR001810">
    <property type="entry name" value="F-box_dom"/>
</dbReference>
<dbReference type="AlphaFoldDB" id="A0A9P8FP80"/>
<dbReference type="SUPFAM" id="SSF81383">
    <property type="entry name" value="F-box domain"/>
    <property type="match status" value="1"/>
</dbReference>
<dbReference type="Proteomes" id="UP000729357">
    <property type="component" value="Unassembled WGS sequence"/>
</dbReference>
<name>A0A9P8FP80_AURME</name>
<dbReference type="PROSITE" id="PS50181">
    <property type="entry name" value="FBOX"/>
    <property type="match status" value="1"/>
</dbReference>
<dbReference type="EMBL" id="JAHFXS010001468">
    <property type="protein sequence ID" value="KAG9977346.1"/>
    <property type="molecule type" value="Genomic_DNA"/>
</dbReference>